<dbReference type="AlphaFoldDB" id="A0A4Y2PLK9"/>
<evidence type="ECO:0000313" key="3">
    <source>
        <dbReference type="Proteomes" id="UP000499080"/>
    </source>
</evidence>
<reference evidence="2 3" key="1">
    <citation type="journal article" date="2019" name="Sci. Rep.">
        <title>Orb-weaving spider Araneus ventricosus genome elucidates the spidroin gene catalogue.</title>
        <authorList>
            <person name="Kono N."/>
            <person name="Nakamura H."/>
            <person name="Ohtoshi R."/>
            <person name="Moran D.A.P."/>
            <person name="Shinohara A."/>
            <person name="Yoshida Y."/>
            <person name="Fujiwara M."/>
            <person name="Mori M."/>
            <person name="Tomita M."/>
            <person name="Arakawa K."/>
        </authorList>
    </citation>
    <scope>NUCLEOTIDE SEQUENCE [LARGE SCALE GENOMIC DNA]</scope>
</reference>
<gene>
    <name evidence="2" type="ORF">AVEN_192978_1</name>
</gene>
<comment type="caution">
    <text evidence="2">The sequence shown here is derived from an EMBL/GenBank/DDBJ whole genome shotgun (WGS) entry which is preliminary data.</text>
</comment>
<evidence type="ECO:0000313" key="2">
    <source>
        <dbReference type="EMBL" id="GBN50986.1"/>
    </source>
</evidence>
<evidence type="ECO:0000256" key="1">
    <source>
        <dbReference type="SAM" id="MobiDB-lite"/>
    </source>
</evidence>
<dbReference type="Proteomes" id="UP000499080">
    <property type="component" value="Unassembled WGS sequence"/>
</dbReference>
<protein>
    <submittedName>
        <fullName evidence="2">Uncharacterized protein</fullName>
    </submittedName>
</protein>
<feature type="region of interest" description="Disordered" evidence="1">
    <location>
        <begin position="1"/>
        <end position="36"/>
    </location>
</feature>
<keyword evidence="3" id="KW-1185">Reference proteome</keyword>
<proteinExistence type="predicted"/>
<dbReference type="EMBL" id="BGPR01011376">
    <property type="protein sequence ID" value="GBN50986.1"/>
    <property type="molecule type" value="Genomic_DNA"/>
</dbReference>
<name>A0A4Y2PLK9_ARAVE</name>
<organism evidence="2 3">
    <name type="scientific">Araneus ventricosus</name>
    <name type="common">Orbweaver spider</name>
    <name type="synonym">Epeira ventricosa</name>
    <dbReference type="NCBI Taxonomy" id="182803"/>
    <lineage>
        <taxon>Eukaryota</taxon>
        <taxon>Metazoa</taxon>
        <taxon>Ecdysozoa</taxon>
        <taxon>Arthropoda</taxon>
        <taxon>Chelicerata</taxon>
        <taxon>Arachnida</taxon>
        <taxon>Araneae</taxon>
        <taxon>Araneomorphae</taxon>
        <taxon>Entelegynae</taxon>
        <taxon>Araneoidea</taxon>
        <taxon>Araneidae</taxon>
        <taxon>Araneus</taxon>
    </lineage>
</organism>
<feature type="compositionally biased region" description="Basic and acidic residues" evidence="1">
    <location>
        <begin position="11"/>
        <end position="20"/>
    </location>
</feature>
<accession>A0A4Y2PLK9</accession>
<sequence>MSPLHGGQTDHLSRSPRGNDTRGASEIGTETTNGRFDPVLAEGPLLERVPVMDRCILLSVRSTSISYTDPQCFPKLALSYHRLLNSHSSPNFHERVEPQSILTVSNFDVVKLRIAH</sequence>